<dbReference type="Pfam" id="PF10698">
    <property type="entry name" value="DUF2505"/>
    <property type="match status" value="1"/>
</dbReference>
<protein>
    <submittedName>
        <fullName evidence="1">Unannotated protein</fullName>
    </submittedName>
</protein>
<dbReference type="SUPFAM" id="SSF55961">
    <property type="entry name" value="Bet v1-like"/>
    <property type="match status" value="1"/>
</dbReference>
<evidence type="ECO:0000313" key="1">
    <source>
        <dbReference type="EMBL" id="CAB4736937.1"/>
    </source>
</evidence>
<organism evidence="1">
    <name type="scientific">freshwater metagenome</name>
    <dbReference type="NCBI Taxonomy" id="449393"/>
    <lineage>
        <taxon>unclassified sequences</taxon>
        <taxon>metagenomes</taxon>
        <taxon>ecological metagenomes</taxon>
    </lineage>
</organism>
<sequence length="166" mass="17950">MATTMDFSQTYDFPPAAVREMISDPDFIAERATRTGSTSVDIEVVEEPSGGTTVIVERVMPANVPSYAKSFVGETLTITERQEWAVPAADGTGTAVATAEFSAPLTFTGSMSITADGDTTTVRTFGEYKASVPFVGGKVEEMAKDQTIRYLTKEQEIGRSWLQGER</sequence>
<accession>A0A6J6SQW9</accession>
<gene>
    <name evidence="1" type="ORF">UFOPK2810_00088</name>
</gene>
<dbReference type="Gene3D" id="3.30.530.20">
    <property type="match status" value="1"/>
</dbReference>
<reference evidence="1" key="1">
    <citation type="submission" date="2020-05" db="EMBL/GenBank/DDBJ databases">
        <authorList>
            <person name="Chiriac C."/>
            <person name="Salcher M."/>
            <person name="Ghai R."/>
            <person name="Kavagutti S V."/>
        </authorList>
    </citation>
    <scope>NUCLEOTIDE SEQUENCE</scope>
</reference>
<dbReference type="InterPro" id="IPR019639">
    <property type="entry name" value="DUF2505"/>
</dbReference>
<proteinExistence type="predicted"/>
<dbReference type="EMBL" id="CAEZYZ010000008">
    <property type="protein sequence ID" value="CAB4736937.1"/>
    <property type="molecule type" value="Genomic_DNA"/>
</dbReference>
<name>A0A6J6SQW9_9ZZZZ</name>
<dbReference type="AlphaFoldDB" id="A0A6J6SQW9"/>
<dbReference type="InterPro" id="IPR023393">
    <property type="entry name" value="START-like_dom_sf"/>
</dbReference>